<dbReference type="EMBL" id="CAJJDM010000169">
    <property type="protein sequence ID" value="CAD8114987.1"/>
    <property type="molecule type" value="Genomic_DNA"/>
</dbReference>
<keyword evidence="3" id="KW-1185">Reference proteome</keyword>
<feature type="transmembrane region" description="Helical" evidence="1">
    <location>
        <begin position="12"/>
        <end position="30"/>
    </location>
</feature>
<comment type="caution">
    <text evidence="2">The sequence shown here is derived from an EMBL/GenBank/DDBJ whole genome shotgun (WGS) entry which is preliminary data.</text>
</comment>
<proteinExistence type="predicted"/>
<evidence type="ECO:0000313" key="2">
    <source>
        <dbReference type="EMBL" id="CAD8114987.1"/>
    </source>
</evidence>
<keyword evidence="1" id="KW-1133">Transmembrane helix</keyword>
<protein>
    <submittedName>
        <fullName evidence="2">Uncharacterized protein</fullName>
    </submittedName>
</protein>
<keyword evidence="1" id="KW-0472">Membrane</keyword>
<reference evidence="2" key="1">
    <citation type="submission" date="2021-01" db="EMBL/GenBank/DDBJ databases">
        <authorList>
            <consortium name="Genoscope - CEA"/>
            <person name="William W."/>
        </authorList>
    </citation>
    <scope>NUCLEOTIDE SEQUENCE</scope>
</reference>
<dbReference type="OMA" id="NVFMMIG"/>
<sequence length="155" mass="17499">MFEITPTIKQIAETICYLTINIVLLSFYASKPLTPQSNYDNYQGLSIAGNVFMMIGYLLIIALHFKYIYYAALGIIATMNFGMFLLLIGMGIGAQDFDYLKYNIAIAIWFIQLAIDILGMQVVLKIHKFNQGEQDVKDQQQKNAANNASQPQVQL</sequence>
<feature type="transmembrane region" description="Helical" evidence="1">
    <location>
        <begin position="42"/>
        <end position="60"/>
    </location>
</feature>
<dbReference type="Proteomes" id="UP000688137">
    <property type="component" value="Unassembled WGS sequence"/>
</dbReference>
<evidence type="ECO:0000313" key="3">
    <source>
        <dbReference type="Proteomes" id="UP000688137"/>
    </source>
</evidence>
<evidence type="ECO:0000256" key="1">
    <source>
        <dbReference type="SAM" id="Phobius"/>
    </source>
</evidence>
<keyword evidence="1" id="KW-0812">Transmembrane</keyword>
<dbReference type="AlphaFoldDB" id="A0A8S1QJY5"/>
<feature type="transmembrane region" description="Helical" evidence="1">
    <location>
        <begin position="104"/>
        <end position="124"/>
    </location>
</feature>
<feature type="transmembrane region" description="Helical" evidence="1">
    <location>
        <begin position="67"/>
        <end position="92"/>
    </location>
</feature>
<accession>A0A8S1QJY5</accession>
<organism evidence="2 3">
    <name type="scientific">Paramecium primaurelia</name>
    <dbReference type="NCBI Taxonomy" id="5886"/>
    <lineage>
        <taxon>Eukaryota</taxon>
        <taxon>Sar</taxon>
        <taxon>Alveolata</taxon>
        <taxon>Ciliophora</taxon>
        <taxon>Intramacronucleata</taxon>
        <taxon>Oligohymenophorea</taxon>
        <taxon>Peniculida</taxon>
        <taxon>Parameciidae</taxon>
        <taxon>Paramecium</taxon>
    </lineage>
</organism>
<name>A0A8S1QJY5_PARPR</name>
<gene>
    <name evidence="2" type="ORF">PPRIM_AZ9-3.1.T1620052</name>
</gene>